<sequence>MISKQPWHLRLWAALLLGLLSTGALAAGNPDKPFAEKHVVLQISDPDPFKQTLVLNVAGNLVKHYGPDKVDVEIVAFGPGLRLLLDDNVNAGRIDNLVESAQVRFSACENTLAKYTQNLGHEPALNAHATHVSAGVVRILDLIDQGYTLIKP</sequence>
<reference evidence="2 3" key="1">
    <citation type="submission" date="2017-05" db="EMBL/GenBank/DDBJ databases">
        <title>Thiocyanate degradation by Thiohalobacter thiocyanaticus FOKN1.</title>
        <authorList>
            <person name="Oshiki M."/>
            <person name="Fukushima T."/>
            <person name="Kawano S."/>
            <person name="Nakagawa J."/>
        </authorList>
    </citation>
    <scope>NUCLEOTIDE SEQUENCE [LARGE SCALE GENOMIC DNA]</scope>
    <source>
        <strain evidence="2 3">FOKN1</strain>
    </source>
</reference>
<evidence type="ECO:0008006" key="4">
    <source>
        <dbReference type="Google" id="ProtNLM"/>
    </source>
</evidence>
<dbReference type="AlphaFoldDB" id="A0A1Z4VTM4"/>
<dbReference type="SUPFAM" id="SSF75169">
    <property type="entry name" value="DsrEFH-like"/>
    <property type="match status" value="1"/>
</dbReference>
<keyword evidence="3" id="KW-1185">Reference proteome</keyword>
<dbReference type="PANTHER" id="PTHR37691:SF1">
    <property type="entry name" value="BLR3518 PROTEIN"/>
    <property type="match status" value="1"/>
</dbReference>
<dbReference type="EMBL" id="AP018052">
    <property type="protein sequence ID" value="BAZ94987.1"/>
    <property type="molecule type" value="Genomic_DNA"/>
</dbReference>
<feature type="signal peptide" evidence="1">
    <location>
        <begin position="1"/>
        <end position="26"/>
    </location>
</feature>
<dbReference type="RefSeq" id="WP_231971516.1">
    <property type="nucleotide sequence ID" value="NZ_AP018052.1"/>
</dbReference>
<keyword evidence="1" id="KW-0732">Signal</keyword>
<evidence type="ECO:0000256" key="1">
    <source>
        <dbReference type="SAM" id="SignalP"/>
    </source>
</evidence>
<accession>A0A1Z4VTM4</accession>
<dbReference type="Proteomes" id="UP000218765">
    <property type="component" value="Chromosome"/>
</dbReference>
<gene>
    <name evidence="2" type="ORF">FOKN1_2617</name>
</gene>
<feature type="chain" id="PRO_5012441838" description="DsrE/DsrF-like family protein" evidence="1">
    <location>
        <begin position="27"/>
        <end position="152"/>
    </location>
</feature>
<dbReference type="KEGG" id="ttc:FOKN1_2617"/>
<evidence type="ECO:0000313" key="3">
    <source>
        <dbReference type="Proteomes" id="UP000218765"/>
    </source>
</evidence>
<organism evidence="2 3">
    <name type="scientific">Thiohalobacter thiocyanaticus</name>
    <dbReference type="NCBI Taxonomy" id="585455"/>
    <lineage>
        <taxon>Bacteria</taxon>
        <taxon>Pseudomonadati</taxon>
        <taxon>Pseudomonadota</taxon>
        <taxon>Gammaproteobacteria</taxon>
        <taxon>Thiohalobacterales</taxon>
        <taxon>Thiohalobacteraceae</taxon>
        <taxon>Thiohalobacter</taxon>
    </lineage>
</organism>
<name>A0A1Z4VTM4_9GAMM</name>
<dbReference type="Gene3D" id="3.40.1260.10">
    <property type="entry name" value="DsrEFH-like"/>
    <property type="match status" value="1"/>
</dbReference>
<evidence type="ECO:0000313" key="2">
    <source>
        <dbReference type="EMBL" id="BAZ94987.1"/>
    </source>
</evidence>
<dbReference type="PANTHER" id="PTHR37691">
    <property type="entry name" value="BLR3518 PROTEIN"/>
    <property type="match status" value="1"/>
</dbReference>
<dbReference type="InterPro" id="IPR027396">
    <property type="entry name" value="DsrEFH-like"/>
</dbReference>
<proteinExistence type="predicted"/>
<protein>
    <recommendedName>
        <fullName evidence="4">DsrE/DsrF-like family protein</fullName>
    </recommendedName>
</protein>